<reference evidence="2" key="1">
    <citation type="submission" date="2022-11" db="UniProtKB">
        <authorList>
            <consortium name="WormBaseParasite"/>
        </authorList>
    </citation>
    <scope>IDENTIFICATION</scope>
</reference>
<dbReference type="Proteomes" id="UP000887576">
    <property type="component" value="Unplaced"/>
</dbReference>
<protein>
    <submittedName>
        <fullName evidence="2">Calcineurin-like phosphoesterase domain-containing protein</fullName>
    </submittedName>
</protein>
<sequence>MTFLMLNTNLYYRFNSANFTDKNDPGKQFEFMEQVLSTAKMEKKFVHIVSHIAPGVFERTPNFTWMPDFYNRKFLDLTVKYSTTIKWMIFGHHHTDTFHIVKDSNNEPVQLMLMAPSVTPWFSDLDGAGANNPAFRIIDYDPKTWEFNDIE</sequence>
<evidence type="ECO:0000313" key="1">
    <source>
        <dbReference type="Proteomes" id="UP000887576"/>
    </source>
</evidence>
<accession>A0AC34REN9</accession>
<proteinExistence type="predicted"/>
<organism evidence="1 2">
    <name type="scientific">Panagrolaimus sp. JU765</name>
    <dbReference type="NCBI Taxonomy" id="591449"/>
    <lineage>
        <taxon>Eukaryota</taxon>
        <taxon>Metazoa</taxon>
        <taxon>Ecdysozoa</taxon>
        <taxon>Nematoda</taxon>
        <taxon>Chromadorea</taxon>
        <taxon>Rhabditida</taxon>
        <taxon>Tylenchina</taxon>
        <taxon>Panagrolaimomorpha</taxon>
        <taxon>Panagrolaimoidea</taxon>
        <taxon>Panagrolaimidae</taxon>
        <taxon>Panagrolaimus</taxon>
    </lineage>
</organism>
<evidence type="ECO:0000313" key="2">
    <source>
        <dbReference type="WBParaSite" id="JU765_v2.g6053.t1"/>
    </source>
</evidence>
<dbReference type="WBParaSite" id="JU765_v2.g6053.t1">
    <property type="protein sequence ID" value="JU765_v2.g6053.t1"/>
    <property type="gene ID" value="JU765_v2.g6053"/>
</dbReference>
<name>A0AC34REN9_9BILA</name>